<comment type="caution">
    <text evidence="1">The sequence shown here is derived from an EMBL/GenBank/DDBJ whole genome shotgun (WGS) entry which is preliminary data.</text>
</comment>
<dbReference type="Proteomes" id="UP000037822">
    <property type="component" value="Unassembled WGS sequence"/>
</dbReference>
<organism evidence="1 2">
    <name type="scientific">Bosea vaviloviae</name>
    <dbReference type="NCBI Taxonomy" id="1526658"/>
    <lineage>
        <taxon>Bacteria</taxon>
        <taxon>Pseudomonadati</taxon>
        <taxon>Pseudomonadota</taxon>
        <taxon>Alphaproteobacteria</taxon>
        <taxon>Hyphomicrobiales</taxon>
        <taxon>Boseaceae</taxon>
        <taxon>Bosea</taxon>
    </lineage>
</organism>
<reference evidence="1 2" key="1">
    <citation type="submission" date="2015-07" db="EMBL/GenBank/DDBJ databases">
        <title>Whole genome sequencing of Bosea vaviloviae isolated from cave pool.</title>
        <authorList>
            <person name="Tan N.E.H."/>
            <person name="Lee Y.P."/>
            <person name="Gan H.M."/>
            <person name="Barton H."/>
            <person name="Savka M.A."/>
        </authorList>
    </citation>
    <scope>NUCLEOTIDE SEQUENCE [LARGE SCALE GENOMIC DNA]</scope>
    <source>
        <strain evidence="1 2">SD260</strain>
    </source>
</reference>
<evidence type="ECO:0000313" key="1">
    <source>
        <dbReference type="EMBL" id="KPH78364.1"/>
    </source>
</evidence>
<gene>
    <name evidence="1" type="ORF">AE618_21495</name>
</gene>
<dbReference type="RefSeq" id="WP_054211111.1">
    <property type="nucleotide sequence ID" value="NZ_LGSZ01000054.1"/>
</dbReference>
<proteinExistence type="predicted"/>
<name>A0A0N1F212_9HYPH</name>
<dbReference type="PATRIC" id="fig|1526658.3.peg.1981"/>
<dbReference type="Pfam" id="PF03860">
    <property type="entry name" value="Csp"/>
    <property type="match status" value="1"/>
</dbReference>
<keyword evidence="2" id="KW-1185">Reference proteome</keyword>
<dbReference type="CDD" id="cd08026">
    <property type="entry name" value="DUF326"/>
    <property type="match status" value="1"/>
</dbReference>
<evidence type="ECO:0000313" key="2">
    <source>
        <dbReference type="Proteomes" id="UP000037822"/>
    </source>
</evidence>
<dbReference type="Gene3D" id="1.20.1270.360">
    <property type="match status" value="1"/>
</dbReference>
<dbReference type="InterPro" id="IPR005560">
    <property type="entry name" value="Csp_YhjQ"/>
</dbReference>
<accession>A0A0N1F212</accession>
<dbReference type="PANTHER" id="PTHR37310:SF1">
    <property type="entry name" value="CYTOPLASMIC PROTEIN"/>
    <property type="match status" value="1"/>
</dbReference>
<dbReference type="EMBL" id="LGSZ01000054">
    <property type="protein sequence ID" value="KPH78364.1"/>
    <property type="molecule type" value="Genomic_DNA"/>
</dbReference>
<dbReference type="PANTHER" id="PTHR37310">
    <property type="entry name" value="CYTOPLASMIC PROTEIN-RELATED"/>
    <property type="match status" value="1"/>
</dbReference>
<dbReference type="AlphaFoldDB" id="A0A0N1F212"/>
<dbReference type="InterPro" id="IPR044543">
    <property type="entry name" value="YHJQ-like"/>
</dbReference>
<protein>
    <submittedName>
        <fullName evidence="1">Ferredoxin</fullName>
    </submittedName>
</protein>
<sequence length="110" mass="11682">MHHLDPRMQACIDACLSCYQTCLGMSTGHCLEVGGAHACPEHIKLMLACSETCRATAHVMLIGSPHHKHLCAECADICADCAAECGRLGDMDACVRACRACAESCRTMAA</sequence>